<dbReference type="OrthoDB" id="1651911at2759"/>
<sequence length="120" mass="13564">VFLNCLTYYVIREEVVQVGWSPKNETILASSCLGRRLMVWDLSRIGQEQTLEDAEDGPPELLFIHGGHTSEICDFSSNQCEDWVVASVAGDNILQIWQMAENIYHDEDDLSISDEPMKAS</sequence>
<evidence type="ECO:0008006" key="5">
    <source>
        <dbReference type="Google" id="ProtNLM"/>
    </source>
</evidence>
<dbReference type="AlphaFoldDB" id="A0A5J9U4T7"/>
<accession>A0A5J9U4T7</accession>
<dbReference type="Gramene" id="TVU18586">
    <property type="protein sequence ID" value="TVU18586"/>
    <property type="gene ID" value="EJB05_34693"/>
</dbReference>
<dbReference type="Pfam" id="PF00400">
    <property type="entry name" value="WD40"/>
    <property type="match status" value="1"/>
</dbReference>
<dbReference type="Proteomes" id="UP000324897">
    <property type="component" value="Chromosome 7"/>
</dbReference>
<protein>
    <recommendedName>
        <fullName evidence="5">Histone-binding protein RBBP4 N-terminal domain-containing protein</fullName>
    </recommendedName>
</protein>
<dbReference type="InterPro" id="IPR001680">
    <property type="entry name" value="WD40_rpt"/>
</dbReference>
<evidence type="ECO:0000256" key="2">
    <source>
        <dbReference type="ARBA" id="ARBA00022737"/>
    </source>
</evidence>
<reference evidence="3 4" key="1">
    <citation type="journal article" date="2019" name="Sci. Rep.">
        <title>A high-quality genome of Eragrostis curvula grass provides insights into Poaceae evolution and supports new strategies to enhance forage quality.</title>
        <authorList>
            <person name="Carballo J."/>
            <person name="Santos B.A.C.M."/>
            <person name="Zappacosta D."/>
            <person name="Garbus I."/>
            <person name="Selva J.P."/>
            <person name="Gallo C.A."/>
            <person name="Diaz A."/>
            <person name="Albertini E."/>
            <person name="Caccamo M."/>
            <person name="Echenique V."/>
        </authorList>
    </citation>
    <scope>NUCLEOTIDE SEQUENCE [LARGE SCALE GENOMIC DNA]</scope>
    <source>
        <strain evidence="4">cv. Victoria</strain>
        <tissue evidence="3">Leaf</tissue>
    </source>
</reference>
<feature type="non-terminal residue" evidence="3">
    <location>
        <position position="1"/>
    </location>
</feature>
<keyword evidence="4" id="KW-1185">Reference proteome</keyword>
<keyword evidence="1" id="KW-0853">WD repeat</keyword>
<dbReference type="PANTHER" id="PTHR22850">
    <property type="entry name" value="WD40 REPEAT FAMILY"/>
    <property type="match status" value="1"/>
</dbReference>
<dbReference type="InterPro" id="IPR050459">
    <property type="entry name" value="WD_repeat_RBAP46/RBAP48/MSI1"/>
</dbReference>
<dbReference type="InterPro" id="IPR015943">
    <property type="entry name" value="WD40/YVTN_repeat-like_dom_sf"/>
</dbReference>
<proteinExistence type="predicted"/>
<dbReference type="InterPro" id="IPR036322">
    <property type="entry name" value="WD40_repeat_dom_sf"/>
</dbReference>
<organism evidence="3 4">
    <name type="scientific">Eragrostis curvula</name>
    <name type="common">weeping love grass</name>
    <dbReference type="NCBI Taxonomy" id="38414"/>
    <lineage>
        <taxon>Eukaryota</taxon>
        <taxon>Viridiplantae</taxon>
        <taxon>Streptophyta</taxon>
        <taxon>Embryophyta</taxon>
        <taxon>Tracheophyta</taxon>
        <taxon>Spermatophyta</taxon>
        <taxon>Magnoliopsida</taxon>
        <taxon>Liliopsida</taxon>
        <taxon>Poales</taxon>
        <taxon>Poaceae</taxon>
        <taxon>PACMAD clade</taxon>
        <taxon>Chloridoideae</taxon>
        <taxon>Eragrostideae</taxon>
        <taxon>Eragrostidinae</taxon>
        <taxon>Eragrostis</taxon>
    </lineage>
</organism>
<dbReference type="SUPFAM" id="SSF50978">
    <property type="entry name" value="WD40 repeat-like"/>
    <property type="match status" value="1"/>
</dbReference>
<keyword evidence="2" id="KW-0677">Repeat</keyword>
<dbReference type="EMBL" id="RWGY01000029">
    <property type="protein sequence ID" value="TVU18586.1"/>
    <property type="molecule type" value="Genomic_DNA"/>
</dbReference>
<dbReference type="Gene3D" id="2.130.10.10">
    <property type="entry name" value="YVTN repeat-like/Quinoprotein amine dehydrogenase"/>
    <property type="match status" value="1"/>
</dbReference>
<dbReference type="SMART" id="SM00320">
    <property type="entry name" value="WD40"/>
    <property type="match status" value="2"/>
</dbReference>
<name>A0A5J9U4T7_9POAL</name>
<comment type="caution">
    <text evidence="3">The sequence shown here is derived from an EMBL/GenBank/DDBJ whole genome shotgun (WGS) entry which is preliminary data.</text>
</comment>
<evidence type="ECO:0000256" key="1">
    <source>
        <dbReference type="ARBA" id="ARBA00022574"/>
    </source>
</evidence>
<evidence type="ECO:0000313" key="4">
    <source>
        <dbReference type="Proteomes" id="UP000324897"/>
    </source>
</evidence>
<evidence type="ECO:0000313" key="3">
    <source>
        <dbReference type="EMBL" id="TVU18586.1"/>
    </source>
</evidence>
<gene>
    <name evidence="3" type="ORF">EJB05_34693</name>
</gene>